<dbReference type="InterPro" id="IPR036770">
    <property type="entry name" value="Ankyrin_rpt-contain_sf"/>
</dbReference>
<organism evidence="4 5">
    <name type="scientific">Trichogramma kaykai</name>
    <dbReference type="NCBI Taxonomy" id="54128"/>
    <lineage>
        <taxon>Eukaryota</taxon>
        <taxon>Metazoa</taxon>
        <taxon>Ecdysozoa</taxon>
        <taxon>Arthropoda</taxon>
        <taxon>Hexapoda</taxon>
        <taxon>Insecta</taxon>
        <taxon>Pterygota</taxon>
        <taxon>Neoptera</taxon>
        <taxon>Endopterygota</taxon>
        <taxon>Hymenoptera</taxon>
        <taxon>Apocrita</taxon>
        <taxon>Proctotrupomorpha</taxon>
        <taxon>Chalcidoidea</taxon>
        <taxon>Trichogrammatidae</taxon>
        <taxon>Trichogramma</taxon>
    </lineage>
</organism>
<keyword evidence="2 3" id="KW-0040">ANK repeat</keyword>
<protein>
    <recommendedName>
        <fullName evidence="6">Ankyrin repeat protein</fullName>
    </recommendedName>
</protein>
<evidence type="ECO:0000256" key="3">
    <source>
        <dbReference type="PROSITE-ProRule" id="PRU00023"/>
    </source>
</evidence>
<dbReference type="EMBL" id="JBJJXI010000018">
    <property type="protein sequence ID" value="KAL3406853.1"/>
    <property type="molecule type" value="Genomic_DNA"/>
</dbReference>
<accession>A0ABD2XN38</accession>
<dbReference type="Gene3D" id="1.25.40.20">
    <property type="entry name" value="Ankyrin repeat-containing domain"/>
    <property type="match status" value="1"/>
</dbReference>
<name>A0ABD2XN38_9HYME</name>
<dbReference type="InterPro" id="IPR050745">
    <property type="entry name" value="Multifunctional_regulatory"/>
</dbReference>
<proteinExistence type="predicted"/>
<evidence type="ECO:0000256" key="2">
    <source>
        <dbReference type="ARBA" id="ARBA00023043"/>
    </source>
</evidence>
<keyword evidence="5" id="KW-1185">Reference proteome</keyword>
<dbReference type="AlphaFoldDB" id="A0ABD2XN38"/>
<evidence type="ECO:0000313" key="5">
    <source>
        <dbReference type="Proteomes" id="UP001627154"/>
    </source>
</evidence>
<dbReference type="Pfam" id="PF12796">
    <property type="entry name" value="Ank_2"/>
    <property type="match status" value="1"/>
</dbReference>
<dbReference type="PANTHER" id="PTHR24189">
    <property type="entry name" value="MYOTROPHIN"/>
    <property type="match status" value="1"/>
</dbReference>
<gene>
    <name evidence="4" type="ORF">TKK_000976</name>
</gene>
<dbReference type="SUPFAM" id="SSF48403">
    <property type="entry name" value="Ankyrin repeat"/>
    <property type="match status" value="1"/>
</dbReference>
<dbReference type="PROSITE" id="PS50297">
    <property type="entry name" value="ANK_REP_REGION"/>
    <property type="match status" value="2"/>
</dbReference>
<feature type="repeat" description="ANK" evidence="3">
    <location>
        <begin position="97"/>
        <end position="129"/>
    </location>
</feature>
<sequence>MVKLIEASGLEMREVVFEDGQSAVHYLAEVIYGINDVFLLAPKVTTLELMEYFLNDTKTNYRDSLGYTCFHAVCMSGNVAAVNLLLSQGVDVNIDSYKYSALHIAAQYRREETVEILLSHGADANKPDAERSTPLHALARLCLCRCTNVTAFCDRRKPVDKIVRMLVDRGADVEARDPHGDTRLCNRRCLVSTRN</sequence>
<dbReference type="Proteomes" id="UP001627154">
    <property type="component" value="Unassembled WGS sequence"/>
</dbReference>
<evidence type="ECO:0008006" key="6">
    <source>
        <dbReference type="Google" id="ProtNLM"/>
    </source>
</evidence>
<keyword evidence="1" id="KW-0677">Repeat</keyword>
<dbReference type="PROSITE" id="PS50088">
    <property type="entry name" value="ANK_REPEAT"/>
    <property type="match status" value="2"/>
</dbReference>
<feature type="repeat" description="ANK" evidence="3">
    <location>
        <begin position="65"/>
        <end position="97"/>
    </location>
</feature>
<dbReference type="PANTHER" id="PTHR24189:SF50">
    <property type="entry name" value="ANKYRIN REPEAT AND SOCS BOX PROTEIN 2"/>
    <property type="match status" value="1"/>
</dbReference>
<comment type="caution">
    <text evidence="4">The sequence shown here is derived from an EMBL/GenBank/DDBJ whole genome shotgun (WGS) entry which is preliminary data.</text>
</comment>
<dbReference type="InterPro" id="IPR002110">
    <property type="entry name" value="Ankyrin_rpt"/>
</dbReference>
<evidence type="ECO:0000313" key="4">
    <source>
        <dbReference type="EMBL" id="KAL3406853.1"/>
    </source>
</evidence>
<reference evidence="4 5" key="1">
    <citation type="journal article" date="2024" name="bioRxiv">
        <title>A reference genome for Trichogramma kaykai: A tiny desert-dwelling parasitoid wasp with competing sex-ratio distorters.</title>
        <authorList>
            <person name="Culotta J."/>
            <person name="Lindsey A.R."/>
        </authorList>
    </citation>
    <scope>NUCLEOTIDE SEQUENCE [LARGE SCALE GENOMIC DNA]</scope>
    <source>
        <strain evidence="4 5">KSX58</strain>
    </source>
</reference>
<dbReference type="SMART" id="SM00248">
    <property type="entry name" value="ANK"/>
    <property type="match status" value="3"/>
</dbReference>
<evidence type="ECO:0000256" key="1">
    <source>
        <dbReference type="ARBA" id="ARBA00022737"/>
    </source>
</evidence>